<dbReference type="Proteomes" id="UP000238956">
    <property type="component" value="Chromosome"/>
</dbReference>
<feature type="transmembrane region" description="Helical" evidence="1">
    <location>
        <begin position="132"/>
        <end position="152"/>
    </location>
</feature>
<proteinExistence type="predicted"/>
<feature type="transmembrane region" description="Helical" evidence="1">
    <location>
        <begin position="159"/>
        <end position="178"/>
    </location>
</feature>
<keyword evidence="1" id="KW-1133">Transmembrane helix</keyword>
<sequence length="864" mass="98919">MTSTFTVKRAFPYFLAFLFPIFIMVIVLLSNEIWWGSDRTILASDGFHQYVIFAQNLRNILHGSDSIFYTFTSGLGLNFYALMSYYLGSFLSPFYYFFSLETIPDAVYLFTLLKFGFSGLSMFTALRKIYNIVNKVLLLSLSTSYALMSFAISQLEINTWLDVFIIAPLIILGLHLLLKKRQFWIYYLSLTTLFIQNYYFGFMMSIFLILYFLVQQSRSFSFKTLLKQALDFSLISVFSALSSAIMLLPTYLDLSTHGEEFSTFSQWISKDAWYLDLFAKNIVGAYDTTKFGSIPMIYVGLFPLILSLLFLILPTIKWQVRLAYCLLLGIIVLSFYLEPLDLLWQGMHAPNMFLHRYSWLLSLLIVFMAAETLSYWKSLHAKHILFIVIILFLGLSATTSFQKEYPFLETSQFILTFIFLIAYLVILLNNNNPLLPKGFLLSFTLTFTLFEIFMNTFLVVSSLGDEWVFPTREGYEKHMTDISALVDYSKSKENDFYRTERLLPQTGNDSMKFNYNGISQFSSIRNRSSSSLLDRLGFQSNGTNLNLRYQNNTIIADSLFAVKYNLSQSDPQKFGFTKEKTSNDTSLYKNTFALPLGILTNDIYRNVNFTVNTLDNQASFLNQLSGLSETYFQRLNKQPLTSLTTLSNTINLKPDQSNITKISYQVTIPSHQQVYVSLPNLNISDSNQKEVTVSHKDNSQTFTTDNAYTFFNIGYFENAQTATITLTFPANSTVSFDSPNFYGLDTLSYQKAIKSLKQQKTHTKTEANNVLTTYHAKRDSSVVYTLPFDKGWQATVNGKRAKIRRIQKGLMAVDVPKSRGTIRLSFTPQGLKEGNLLSLLGLGLFICYNVITKLISSKHKKVSQ</sequence>
<gene>
    <name evidence="2" type="ORF">C0J00_10395</name>
</gene>
<keyword evidence="1" id="KW-0472">Membrane</keyword>
<evidence type="ECO:0000313" key="3">
    <source>
        <dbReference type="Proteomes" id="UP000238956"/>
    </source>
</evidence>
<dbReference type="GeneID" id="98394317"/>
<feature type="transmembrane region" description="Helical" evidence="1">
    <location>
        <begin position="234"/>
        <end position="252"/>
    </location>
</feature>
<dbReference type="Pfam" id="PF09586">
    <property type="entry name" value="YfhO"/>
    <property type="match status" value="1"/>
</dbReference>
<feature type="transmembrane region" description="Helical" evidence="1">
    <location>
        <begin position="407"/>
        <end position="427"/>
    </location>
</feature>
<organism evidence="2 3">
    <name type="scientific">Streptococcus pluranimalium</name>
    <dbReference type="NCBI Taxonomy" id="82348"/>
    <lineage>
        <taxon>Bacteria</taxon>
        <taxon>Bacillati</taxon>
        <taxon>Bacillota</taxon>
        <taxon>Bacilli</taxon>
        <taxon>Lactobacillales</taxon>
        <taxon>Streptococcaceae</taxon>
        <taxon>Streptococcus</taxon>
    </lineage>
</organism>
<feature type="transmembrane region" description="Helical" evidence="1">
    <location>
        <begin position="184"/>
        <end position="213"/>
    </location>
</feature>
<name>A0A2L0D6P0_9STRE</name>
<dbReference type="PANTHER" id="PTHR38454:SF1">
    <property type="entry name" value="INTEGRAL MEMBRANE PROTEIN"/>
    <property type="match status" value="1"/>
</dbReference>
<feature type="transmembrane region" description="Helical" evidence="1">
    <location>
        <begin position="383"/>
        <end position="401"/>
    </location>
</feature>
<accession>A0A2L0D6P0</accession>
<dbReference type="AlphaFoldDB" id="A0A2L0D6P0"/>
<feature type="transmembrane region" description="Helical" evidence="1">
    <location>
        <begin position="439"/>
        <end position="460"/>
    </location>
</feature>
<reference evidence="2 3" key="2">
    <citation type="submission" date="2018-02" db="EMBL/GenBank/DDBJ databases">
        <title>Whole genome sequencing analysis of Streptococcus pluranimalium isolated from cattle infected mastitis in China.</title>
        <authorList>
            <person name="Zhang J.-R."/>
            <person name="Hu G.-Z."/>
        </authorList>
    </citation>
    <scope>NUCLEOTIDE SEQUENCE [LARGE SCALE GENOMIC DNA]</scope>
    <source>
        <strain evidence="2 3">TH11417</strain>
    </source>
</reference>
<feature type="transmembrane region" description="Helical" evidence="1">
    <location>
        <begin position="320"/>
        <end position="337"/>
    </location>
</feature>
<reference evidence="2 3" key="1">
    <citation type="submission" date="2017-12" db="EMBL/GenBank/DDBJ databases">
        <authorList>
            <person name="Hurst M.R.H."/>
        </authorList>
    </citation>
    <scope>NUCLEOTIDE SEQUENCE [LARGE SCALE GENOMIC DNA]</scope>
    <source>
        <strain evidence="2 3">TH11417</strain>
    </source>
</reference>
<feature type="transmembrane region" description="Helical" evidence="1">
    <location>
        <begin position="79"/>
        <end position="98"/>
    </location>
</feature>
<dbReference type="PANTHER" id="PTHR38454">
    <property type="entry name" value="INTEGRAL MEMBRANE PROTEIN-RELATED"/>
    <property type="match status" value="1"/>
</dbReference>
<dbReference type="OrthoDB" id="9815466at2"/>
<dbReference type="EMBL" id="CP025536">
    <property type="protein sequence ID" value="AUW97482.1"/>
    <property type="molecule type" value="Genomic_DNA"/>
</dbReference>
<keyword evidence="1" id="KW-0812">Transmembrane</keyword>
<dbReference type="InterPro" id="IPR018580">
    <property type="entry name" value="Uncharacterised_YfhO"/>
</dbReference>
<feature type="transmembrane region" description="Helical" evidence="1">
    <location>
        <begin position="107"/>
        <end position="126"/>
    </location>
</feature>
<dbReference type="RefSeq" id="WP_104968783.1">
    <property type="nucleotide sequence ID" value="NZ_CP025536.1"/>
</dbReference>
<feature type="transmembrane region" description="Helical" evidence="1">
    <location>
        <begin position="12"/>
        <end position="30"/>
    </location>
</feature>
<dbReference type="KEGG" id="splr:C0J00_10395"/>
<feature type="transmembrane region" description="Helical" evidence="1">
    <location>
        <begin position="296"/>
        <end position="313"/>
    </location>
</feature>
<evidence type="ECO:0000256" key="1">
    <source>
        <dbReference type="SAM" id="Phobius"/>
    </source>
</evidence>
<keyword evidence="3" id="KW-1185">Reference proteome</keyword>
<protein>
    <submittedName>
        <fullName evidence="2">Copper ABC transporter permease</fullName>
    </submittedName>
</protein>
<feature type="transmembrane region" description="Helical" evidence="1">
    <location>
        <begin position="357"/>
        <end position="376"/>
    </location>
</feature>
<evidence type="ECO:0000313" key="2">
    <source>
        <dbReference type="EMBL" id="AUW97482.1"/>
    </source>
</evidence>